<keyword evidence="3" id="KW-1185">Reference proteome</keyword>
<protein>
    <submittedName>
        <fullName evidence="2">Uncharacterized protein</fullName>
    </submittedName>
</protein>
<feature type="compositionally biased region" description="Basic residues" evidence="1">
    <location>
        <begin position="528"/>
        <end position="542"/>
    </location>
</feature>
<feature type="compositionally biased region" description="Basic and acidic residues" evidence="1">
    <location>
        <begin position="569"/>
        <end position="578"/>
    </location>
</feature>
<evidence type="ECO:0000313" key="3">
    <source>
        <dbReference type="Proteomes" id="UP000672032"/>
    </source>
</evidence>
<dbReference type="OrthoDB" id="4828117at2759"/>
<dbReference type="AlphaFoldDB" id="A0A8A3PFQ2"/>
<name>A0A8A3PFQ2_9HELO</name>
<gene>
    <name evidence="2" type="ORF">DSL72_005463</name>
</gene>
<reference evidence="2" key="1">
    <citation type="submission" date="2020-10" db="EMBL/GenBank/DDBJ databases">
        <title>Genome Sequence of Monilinia vaccinii-corymbosi Sheds Light on Mummy Berry Disease Infection of Blueberry and Mating Type.</title>
        <authorList>
            <person name="Yow A.G."/>
            <person name="Zhang Y."/>
            <person name="Bansal K."/>
            <person name="Eacker S.M."/>
            <person name="Sullivan S."/>
            <person name="Liachko I."/>
            <person name="Cubeta M.A."/>
            <person name="Rollins J.A."/>
            <person name="Ashrafi H."/>
        </authorList>
    </citation>
    <scope>NUCLEOTIDE SEQUENCE</scope>
    <source>
        <strain evidence="2">RL-1</strain>
    </source>
</reference>
<dbReference type="EMBL" id="CP063408">
    <property type="protein sequence ID" value="QSZ33889.1"/>
    <property type="molecule type" value="Genomic_DNA"/>
</dbReference>
<sequence>MPNWKTYEATVRLLSALLAAHPTLKLDYAEIFKYYGGDSTYHRIWNRLNGIKKGAKQLRKAVEAGIDPSTVMLEVGAHVKKATSDRFGGDCIVSPLENRFRRLKSDAKLINIAVGEGEDPININVADTDGQIACKRKGAISELMGSETPTSHVASQHRETWKPLGERLIAMRGAGEDCKDVDLTGLGSRRYKAEVTVKMGSDPTAGGIKTQFTRSYRVLAVRQDTKDTSLRYLGAHKQSGDISAASSPYVLIRTKVFPDVAGVKIQYIRDIRFHSRHQIALVAAGKDPKNVLESSKRVEILGHRQVSMLAAGEDSKNVSLEMLSLEQSKDEIVAIMGSDVTFGAIKQQISKRIKALGSRQSQMRIAGEDPKNVDLGDLMPSKQRKEMNKHMGDSTAGSIRYQFDTLYKVIARRQKAILADGKNPSTVDVETSSKTEIQECFDSDATIGGLKFQFSTSIKKNVDQIRNARIAGKDCKDITFGSNATAEKYGDGTTGKAISMRFERMRKEPEWDLGTPSSSTNKSLGSAKKSRAPRTPSKKGKKAAVASSEVGNMDDDSDLDMSSQKGSPIKKEGLHKVKGARVEKKLSTLSRRAKTGVKYTESDEEDRDEILTIKDEDDLDAMDYGRAVGGDDDMLGGGFGGGGYGNIHRTGGIVGGAQDDVQDQFYDDES</sequence>
<feature type="region of interest" description="Disordered" evidence="1">
    <location>
        <begin position="507"/>
        <end position="578"/>
    </location>
</feature>
<feature type="compositionally biased region" description="Polar residues" evidence="1">
    <location>
        <begin position="515"/>
        <end position="524"/>
    </location>
</feature>
<organism evidence="2 3">
    <name type="scientific">Monilinia vaccinii-corymbosi</name>
    <dbReference type="NCBI Taxonomy" id="61207"/>
    <lineage>
        <taxon>Eukaryota</taxon>
        <taxon>Fungi</taxon>
        <taxon>Dikarya</taxon>
        <taxon>Ascomycota</taxon>
        <taxon>Pezizomycotina</taxon>
        <taxon>Leotiomycetes</taxon>
        <taxon>Helotiales</taxon>
        <taxon>Sclerotiniaceae</taxon>
        <taxon>Monilinia</taxon>
    </lineage>
</organism>
<feature type="region of interest" description="Disordered" evidence="1">
    <location>
        <begin position="591"/>
        <end position="614"/>
    </location>
</feature>
<evidence type="ECO:0000313" key="2">
    <source>
        <dbReference type="EMBL" id="QSZ33889.1"/>
    </source>
</evidence>
<evidence type="ECO:0000256" key="1">
    <source>
        <dbReference type="SAM" id="MobiDB-lite"/>
    </source>
</evidence>
<proteinExistence type="predicted"/>
<accession>A0A8A3PFQ2</accession>
<dbReference type="Proteomes" id="UP000672032">
    <property type="component" value="Chromosome 4"/>
</dbReference>